<gene>
    <name evidence="3" type="ORF">Mgra_00008131</name>
</gene>
<dbReference type="AlphaFoldDB" id="A0A8S9ZGJ5"/>
<dbReference type="GO" id="GO:0005739">
    <property type="term" value="C:mitochondrion"/>
    <property type="evidence" value="ECO:0007669"/>
    <property type="project" value="TreeGrafter"/>
</dbReference>
<keyword evidence="2" id="KW-0808">Transferase</keyword>
<comment type="similarity">
    <text evidence="1">Belongs to the CoA-transferase III family.</text>
</comment>
<dbReference type="SUPFAM" id="SSF89796">
    <property type="entry name" value="CoA-transferase family III (CaiB/BaiF)"/>
    <property type="match status" value="1"/>
</dbReference>
<dbReference type="GO" id="GO:0047369">
    <property type="term" value="F:succinate-hydroxymethylglutarate CoA-transferase activity"/>
    <property type="evidence" value="ECO:0007669"/>
    <property type="project" value="TreeGrafter"/>
</dbReference>
<evidence type="ECO:0000256" key="1">
    <source>
        <dbReference type="ARBA" id="ARBA00008383"/>
    </source>
</evidence>
<dbReference type="InterPro" id="IPR050483">
    <property type="entry name" value="CoA-transferase_III_domain"/>
</dbReference>
<dbReference type="PANTHER" id="PTHR48207">
    <property type="entry name" value="SUCCINATE--HYDROXYMETHYLGLUTARATE COA-TRANSFERASE"/>
    <property type="match status" value="1"/>
</dbReference>
<dbReference type="Proteomes" id="UP000605970">
    <property type="component" value="Unassembled WGS sequence"/>
</dbReference>
<proteinExistence type="inferred from homology"/>
<evidence type="ECO:0000313" key="4">
    <source>
        <dbReference type="Proteomes" id="UP000605970"/>
    </source>
</evidence>
<evidence type="ECO:0000313" key="3">
    <source>
        <dbReference type="EMBL" id="KAF7632436.1"/>
    </source>
</evidence>
<reference evidence="3" key="1">
    <citation type="journal article" date="2020" name="Ecol. Evol.">
        <title>Genome structure and content of the rice root-knot nematode (Meloidogyne graminicola).</title>
        <authorList>
            <person name="Phan N.T."/>
            <person name="Danchin E.G.J."/>
            <person name="Klopp C."/>
            <person name="Perfus-Barbeoch L."/>
            <person name="Kozlowski D.K."/>
            <person name="Koutsovoulos G.D."/>
            <person name="Lopez-Roques C."/>
            <person name="Bouchez O."/>
            <person name="Zahm M."/>
            <person name="Besnard G."/>
            <person name="Bellafiore S."/>
        </authorList>
    </citation>
    <scope>NUCLEOTIDE SEQUENCE</scope>
    <source>
        <strain evidence="3">VN-18</strain>
    </source>
</reference>
<comment type="caution">
    <text evidence="3">The sequence shown here is derived from an EMBL/GenBank/DDBJ whole genome shotgun (WGS) entry which is preliminary data.</text>
</comment>
<dbReference type="OrthoDB" id="5863171at2759"/>
<evidence type="ECO:0008006" key="5">
    <source>
        <dbReference type="Google" id="ProtNLM"/>
    </source>
</evidence>
<dbReference type="InterPro" id="IPR023606">
    <property type="entry name" value="CoA-Trfase_III_dom_1_sf"/>
</dbReference>
<protein>
    <recommendedName>
        <fullName evidence="5">CoA transferase</fullName>
    </recommendedName>
</protein>
<dbReference type="InterPro" id="IPR003673">
    <property type="entry name" value="CoA-Trfase_fam_III"/>
</dbReference>
<evidence type="ECO:0000256" key="2">
    <source>
        <dbReference type="ARBA" id="ARBA00022679"/>
    </source>
</evidence>
<dbReference type="Gene3D" id="3.40.50.10540">
    <property type="entry name" value="Crotonobetainyl-coa:carnitine coa-transferase, domain 1"/>
    <property type="match status" value="1"/>
</dbReference>
<organism evidence="3 4">
    <name type="scientific">Meloidogyne graminicola</name>
    <dbReference type="NCBI Taxonomy" id="189291"/>
    <lineage>
        <taxon>Eukaryota</taxon>
        <taxon>Metazoa</taxon>
        <taxon>Ecdysozoa</taxon>
        <taxon>Nematoda</taxon>
        <taxon>Chromadorea</taxon>
        <taxon>Rhabditida</taxon>
        <taxon>Tylenchina</taxon>
        <taxon>Tylenchomorpha</taxon>
        <taxon>Tylenchoidea</taxon>
        <taxon>Meloidogynidae</taxon>
        <taxon>Meloidogyninae</taxon>
        <taxon>Meloidogyne</taxon>
    </lineage>
</organism>
<accession>A0A8S9ZGJ5</accession>
<name>A0A8S9ZGJ5_9BILA</name>
<dbReference type="EMBL" id="JABEBT010000102">
    <property type="protein sequence ID" value="KAF7632436.1"/>
    <property type="molecule type" value="Genomic_DNA"/>
</dbReference>
<dbReference type="InterPro" id="IPR044855">
    <property type="entry name" value="CoA-Trfase_III_dom3_sf"/>
</dbReference>
<dbReference type="PANTHER" id="PTHR48207:SF3">
    <property type="entry name" value="SUCCINATE--HYDROXYMETHYLGLUTARATE COA-TRANSFERASE"/>
    <property type="match status" value="1"/>
</dbReference>
<dbReference type="Gene3D" id="3.30.1540.10">
    <property type="entry name" value="formyl-coa transferase, domain 3"/>
    <property type="match status" value="1"/>
</dbReference>
<dbReference type="Pfam" id="PF02515">
    <property type="entry name" value="CoA_transf_3"/>
    <property type="match status" value="1"/>
</dbReference>
<keyword evidence="4" id="KW-1185">Reference proteome</keyword>
<sequence>MNNLKSSFVLSSINIIDFSRVVAAPFASMILGDLGANIWKIERPIIGDESRSFYPPLINGQSCYNISLNRNKKSLAINLANIEGRELAKRLSMRADILIENFKTGYMNKFGLDYNTLKIDNPKLIYCSITGYGPDGPYANDPGYDVIASAVGGLLGITGPKGENYGKPGVAVIDLMTGLYAYGAILAALLHREKTGNGQQINCNLLATQIATLINIGSNYLNAGIEGKPWGTEHESIVPYQAFLTKDFRYYVVGAGNDGAFSELCTKMEMPELANNPKYATNSDRVKNREELLNKFKEKFLTQNLEYWKIKLRSKSFPSGPVNTIKEAFEHEQIKHLDLIKIMEHSIYGKINVIEIYNLLKIINYLGPPVKYSEIENKVQTAPPMLGEHTCEILSKELNISNKELKRLKQIGAIDY</sequence>